<proteinExistence type="predicted"/>
<protein>
    <submittedName>
        <fullName evidence="2">Uncharacterized protein</fullName>
    </submittedName>
</protein>
<name>A0A4S2N3V8_9PEZI</name>
<dbReference type="EMBL" id="ML220113">
    <property type="protein sequence ID" value="TGZ83634.1"/>
    <property type="molecule type" value="Genomic_DNA"/>
</dbReference>
<sequence length="309" mass="34223">MFIRAALLSFLLSLVISTPLPSTTDLDAFDLAGANNVLNLMGSDSVLDRMASDSALDLDTFDFAEADDVSKNGASNIAQADSVLEYDDHRMASVQSELNKIIPYGFVLLPPINFDKIIHRDHSKTLTAVVFLPDSNELGIMRDQFAEDAPVTDLVFFDLDDSAGKNTLSLSRGTTLHPNHHSADQATETTSVFLKNRLLTFGTVPQVESGTDRDEHGNLIESHGFQIKKVGEKDLLGRNGEFEKVWTACRLHYGNKAHEKGHERWKLRWTGRAGLADMGECVGEFELEVMDIRMMVEELQEIAHGRSST</sequence>
<organism evidence="2 3">
    <name type="scientific">Ascodesmis nigricans</name>
    <dbReference type="NCBI Taxonomy" id="341454"/>
    <lineage>
        <taxon>Eukaryota</taxon>
        <taxon>Fungi</taxon>
        <taxon>Dikarya</taxon>
        <taxon>Ascomycota</taxon>
        <taxon>Pezizomycotina</taxon>
        <taxon>Pezizomycetes</taxon>
        <taxon>Pezizales</taxon>
        <taxon>Ascodesmidaceae</taxon>
        <taxon>Ascodesmis</taxon>
    </lineage>
</organism>
<evidence type="ECO:0000313" key="3">
    <source>
        <dbReference type="Proteomes" id="UP000298138"/>
    </source>
</evidence>
<dbReference type="InParanoid" id="A0A4S2N3V8"/>
<accession>A0A4S2N3V8</accession>
<gene>
    <name evidence="2" type="ORF">EX30DRAFT_338250</name>
</gene>
<dbReference type="AlphaFoldDB" id="A0A4S2N3V8"/>
<reference evidence="2 3" key="1">
    <citation type="submission" date="2019-04" db="EMBL/GenBank/DDBJ databases">
        <title>Comparative genomics and transcriptomics to analyze fruiting body development in filamentous ascomycetes.</title>
        <authorList>
            <consortium name="DOE Joint Genome Institute"/>
            <person name="Lutkenhaus R."/>
            <person name="Traeger S."/>
            <person name="Breuer J."/>
            <person name="Kuo A."/>
            <person name="Lipzen A."/>
            <person name="Pangilinan J."/>
            <person name="Dilworth D."/>
            <person name="Sandor L."/>
            <person name="Poggeler S."/>
            <person name="Barry K."/>
            <person name="Grigoriev I.V."/>
            <person name="Nowrousian M."/>
        </authorList>
    </citation>
    <scope>NUCLEOTIDE SEQUENCE [LARGE SCALE GENOMIC DNA]</scope>
    <source>
        <strain evidence="2 3">CBS 389.68</strain>
    </source>
</reference>
<feature type="chain" id="PRO_5020454773" evidence="1">
    <location>
        <begin position="18"/>
        <end position="309"/>
    </location>
</feature>
<dbReference type="Proteomes" id="UP000298138">
    <property type="component" value="Unassembled WGS sequence"/>
</dbReference>
<feature type="signal peptide" evidence="1">
    <location>
        <begin position="1"/>
        <end position="17"/>
    </location>
</feature>
<evidence type="ECO:0000313" key="2">
    <source>
        <dbReference type="EMBL" id="TGZ83634.1"/>
    </source>
</evidence>
<keyword evidence="3" id="KW-1185">Reference proteome</keyword>
<evidence type="ECO:0000256" key="1">
    <source>
        <dbReference type="SAM" id="SignalP"/>
    </source>
</evidence>
<keyword evidence="1" id="KW-0732">Signal</keyword>